<feature type="compositionally biased region" description="Basic and acidic residues" evidence="19">
    <location>
        <begin position="1145"/>
        <end position="1157"/>
    </location>
</feature>
<evidence type="ECO:0000256" key="6">
    <source>
        <dbReference type="ARBA" id="ARBA00022723"/>
    </source>
</evidence>
<protein>
    <submittedName>
        <fullName evidence="22">Chromosome-associated kinesin KIF4A</fullName>
    </submittedName>
</protein>
<keyword evidence="7 17" id="KW-0547">Nucleotide-binding</keyword>
<evidence type="ECO:0000256" key="3">
    <source>
        <dbReference type="ARBA" id="ARBA00004245"/>
    </source>
</evidence>
<evidence type="ECO:0000256" key="12">
    <source>
        <dbReference type="ARBA" id="ARBA00023125"/>
    </source>
</evidence>
<comment type="cofactor">
    <cofactor evidence="16">
        <name>[2Fe-2S] cluster</name>
        <dbReference type="ChEBI" id="CHEBI:190135"/>
    </cofactor>
</comment>
<evidence type="ECO:0000256" key="18">
    <source>
        <dbReference type="SAM" id="Coils"/>
    </source>
</evidence>
<keyword evidence="10" id="KW-0411">Iron-sulfur</keyword>
<reference evidence="22" key="1">
    <citation type="submission" date="2025-08" db="UniProtKB">
        <authorList>
            <consortium name="RefSeq"/>
        </authorList>
    </citation>
    <scope>IDENTIFICATION</scope>
    <source>
        <tissue evidence="22">Kidney</tissue>
    </source>
</reference>
<dbReference type="KEGG" id="pvp:105299642"/>
<evidence type="ECO:0000256" key="1">
    <source>
        <dbReference type="ARBA" id="ARBA00001966"/>
    </source>
</evidence>
<comment type="similarity">
    <text evidence="17">Belongs to the TRAFAC class myosin-kinesin ATPase superfamily. Kinesin family.</text>
</comment>
<keyword evidence="14" id="KW-0206">Cytoskeleton</keyword>
<evidence type="ECO:0000256" key="15">
    <source>
        <dbReference type="ARBA" id="ARBA00023242"/>
    </source>
</evidence>
<dbReference type="GO" id="GO:0005634">
    <property type="term" value="C:nucleus"/>
    <property type="evidence" value="ECO:0007669"/>
    <property type="project" value="UniProtKB-SubCell"/>
</dbReference>
<dbReference type="InterPro" id="IPR019821">
    <property type="entry name" value="Kinesin_motor_CS"/>
</dbReference>
<dbReference type="Proteomes" id="UP000515202">
    <property type="component" value="Unplaced"/>
</dbReference>
<dbReference type="GO" id="GO:0005829">
    <property type="term" value="C:cytosol"/>
    <property type="evidence" value="ECO:0007669"/>
    <property type="project" value="UniProtKB-ARBA"/>
</dbReference>
<sequence length="1244" mass="140519">MKEEVKGIPVRVALRCRPLVPKEISEGCQMCLSFVPGEPQVVVGTDKSFTYDFVFDPSTEQEEVFNTAVAPLIKGIFKGYNATVLAYGQTGSGKTYSMGGAYTAEQENEPTVGVIPRVIQLLFKEIDKKSDFEFTLKVSYLEVNDLSLIILGLNLSLDREINLNQIFLVIFQNSLFNRIVKGAGIAIVGLTEKAVFVALDTVSCLEQGNNCRTVASTAMNSQSSRSHAIFTISIEQRKKSDKNSSFRSKLHLVDLAGSERQKKTKAEGDRLKEGININRGLLCLGNVISALGDDKKGGFVPYRDSKLTRLLQDSLGGNSHTLMIACVSPADSNLEETLNTLRYADRARKIKNKPIVNIDPQTAELNHLKQQVQQLQVLLLQAHGGTLPGSINVEPSENLQSLMERNRALLEENEKLSGGLSEAAGQTAQMLERIILTEQANEKLNAKLEELRQHAACKVDLRKLVETLEDEELKENVEIIRNLQQVITQISEESAACMAAAVDTAAEPEALVDSSPESSRSSDTFTTQHALRQAQMSKELVELNKALALKEALARKMTQNDSQLQPIQFQYQDSIKHLELEVINLQKEKEELLLELQTTKKDVNQAKLSERRRKRLQELEGQMADLKKKLNEQSKLLKLKESTEHTVSKLNQEIRMMKTQRVQLMRQMKEDAEKFRQWKQQKDKEVIQLKERDRKRQYELLKLERNFQKQSNVLRRKTEEAAAANKRLKDALQKQREVADKRKETQSRGMEGTAARVKNWLANEIEVMVSTEEAKRHLNDLLEDRKILAQELAQLKEKQDSGENPPPKLRRRTFSLAELHGQVSDSEDSITKQIESLETEMELRSAQIADLQQKLLDAESEDRPKQRWENIATILEAKCALKYLTGELVSSKIQVSKLESILKQNKASCAEMQKMLFEERNHCAEVETELQAELVRVEQQHQEKVLYLLSQLQQSQMAEKQLEESVSEKEQQLRSTLKCQDEELEKLREVCAQNQQLLRENEIIKQKLTLLQVASKQKPHLPKDTLLSPDSSFEYIPPKPRPSRFKEKFLEQSMDIEDLKYTSENSVNEPEDSDGDNRDDEEWKPTKLVKVSKKTVHGCSCKGWCGNKQCGCRRQKSNCGVDCSCEPTKCRNRQQGQDGSGTVERAQDSEGSFKLEDPTEVTPGLSFFNPVCATPNSKILREMSDVDEVLSNPAPAPSSLSVPELKPAATEPQENKAPGKKKKRALASNTSFFSGCSPIEEEPH</sequence>
<organism evidence="21 22">
    <name type="scientific">Pteropus vampyrus</name>
    <name type="common">Large flying fox</name>
    <dbReference type="NCBI Taxonomy" id="132908"/>
    <lineage>
        <taxon>Eukaryota</taxon>
        <taxon>Metazoa</taxon>
        <taxon>Chordata</taxon>
        <taxon>Craniata</taxon>
        <taxon>Vertebrata</taxon>
        <taxon>Euteleostomi</taxon>
        <taxon>Mammalia</taxon>
        <taxon>Eutheria</taxon>
        <taxon>Laurasiatheria</taxon>
        <taxon>Chiroptera</taxon>
        <taxon>Yinpterochiroptera</taxon>
        <taxon>Pteropodoidea</taxon>
        <taxon>Pteropodidae</taxon>
        <taxon>Pteropodinae</taxon>
        <taxon>Pteropus</taxon>
    </lineage>
</organism>
<proteinExistence type="inferred from homology"/>
<dbReference type="SMART" id="SM00129">
    <property type="entry name" value="KISc"/>
    <property type="match status" value="1"/>
</dbReference>
<dbReference type="CTD" id="24137"/>
<keyword evidence="12" id="KW-0238">DNA-binding</keyword>
<feature type="coiled-coil region" evidence="18">
    <location>
        <begin position="771"/>
        <end position="798"/>
    </location>
</feature>
<feature type="domain" description="Kinesin motor" evidence="20">
    <location>
        <begin position="9"/>
        <end position="350"/>
    </location>
</feature>
<dbReference type="OrthoDB" id="3176171at2759"/>
<dbReference type="GO" id="GO:0008017">
    <property type="term" value="F:microtubule binding"/>
    <property type="evidence" value="ECO:0007669"/>
    <property type="project" value="InterPro"/>
</dbReference>
<evidence type="ECO:0000256" key="11">
    <source>
        <dbReference type="ARBA" id="ARBA00023054"/>
    </source>
</evidence>
<feature type="compositionally biased region" description="Acidic residues" evidence="19">
    <location>
        <begin position="1069"/>
        <end position="1082"/>
    </location>
</feature>
<evidence type="ECO:0000256" key="14">
    <source>
        <dbReference type="ARBA" id="ARBA00023212"/>
    </source>
</evidence>
<keyword evidence="15" id="KW-0539">Nucleus</keyword>
<keyword evidence="4" id="KW-0963">Cytoplasm</keyword>
<dbReference type="PRINTS" id="PR00380">
    <property type="entry name" value="KINESINHEAVY"/>
</dbReference>
<dbReference type="GO" id="GO:0005874">
    <property type="term" value="C:microtubule"/>
    <property type="evidence" value="ECO:0007669"/>
    <property type="project" value="UniProtKB-KW"/>
</dbReference>
<dbReference type="FunFam" id="3.40.850.10:FF:000038">
    <property type="entry name" value="chromosome-associated kinesin KIF4A"/>
    <property type="match status" value="1"/>
</dbReference>
<gene>
    <name evidence="22" type="primary">KIF4A</name>
</gene>
<keyword evidence="8 17" id="KW-0067">ATP-binding</keyword>
<name>A0A6P6D0B0_PTEVA</name>
<dbReference type="GO" id="GO:0007018">
    <property type="term" value="P:microtubule-based movement"/>
    <property type="evidence" value="ECO:0007669"/>
    <property type="project" value="InterPro"/>
</dbReference>
<dbReference type="InterPro" id="IPR027640">
    <property type="entry name" value="Kinesin-like_fam"/>
</dbReference>
<evidence type="ECO:0000313" key="22">
    <source>
        <dbReference type="RefSeq" id="XP_023393216.1"/>
    </source>
</evidence>
<evidence type="ECO:0000313" key="21">
    <source>
        <dbReference type="Proteomes" id="UP000515202"/>
    </source>
</evidence>
<evidence type="ECO:0000256" key="5">
    <source>
        <dbReference type="ARBA" id="ARBA00022701"/>
    </source>
</evidence>
<evidence type="ECO:0000259" key="20">
    <source>
        <dbReference type="PROSITE" id="PS50067"/>
    </source>
</evidence>
<dbReference type="PROSITE" id="PS00411">
    <property type="entry name" value="KINESIN_MOTOR_1"/>
    <property type="match status" value="1"/>
</dbReference>
<feature type="coiled-coil region" evidence="18">
    <location>
        <begin position="834"/>
        <end position="861"/>
    </location>
</feature>
<feature type="region of interest" description="Disordered" evidence="19">
    <location>
        <begin position="1189"/>
        <end position="1244"/>
    </location>
</feature>
<evidence type="ECO:0000256" key="13">
    <source>
        <dbReference type="ARBA" id="ARBA00023175"/>
    </source>
</evidence>
<feature type="coiled-coil region" evidence="18">
    <location>
        <begin position="575"/>
        <end position="667"/>
    </location>
</feature>
<evidence type="ECO:0000256" key="16">
    <source>
        <dbReference type="ARBA" id="ARBA00034078"/>
    </source>
</evidence>
<feature type="coiled-coil region" evidence="18">
    <location>
        <begin position="399"/>
        <end position="454"/>
    </location>
</feature>
<dbReference type="InterPro" id="IPR033467">
    <property type="entry name" value="Tesmin/TSO1-like_CXC"/>
</dbReference>
<evidence type="ECO:0000256" key="4">
    <source>
        <dbReference type="ARBA" id="ARBA00022490"/>
    </source>
</evidence>
<dbReference type="PROSITE" id="PS50067">
    <property type="entry name" value="KINESIN_MOTOR_2"/>
    <property type="match status" value="1"/>
</dbReference>
<dbReference type="RefSeq" id="XP_023393216.1">
    <property type="nucleotide sequence ID" value="XM_023537448.1"/>
</dbReference>
<dbReference type="PANTHER" id="PTHR47969:SF15">
    <property type="entry name" value="CHROMOSOME-ASSOCIATED KINESIN KIF4A-RELATED"/>
    <property type="match status" value="1"/>
</dbReference>
<keyword evidence="9" id="KW-0408">Iron</keyword>
<feature type="region of interest" description="Disordered" evidence="19">
    <location>
        <begin position="1130"/>
        <end position="1162"/>
    </location>
</feature>
<dbReference type="GO" id="GO:0005524">
    <property type="term" value="F:ATP binding"/>
    <property type="evidence" value="ECO:0007669"/>
    <property type="project" value="UniProtKB-UniRule"/>
</dbReference>
<keyword evidence="21" id="KW-1185">Reference proteome</keyword>
<comment type="cofactor">
    <cofactor evidence="1">
        <name>[4Fe-4S] cluster</name>
        <dbReference type="ChEBI" id="CHEBI:49883"/>
    </cofactor>
</comment>
<dbReference type="SUPFAM" id="SSF52540">
    <property type="entry name" value="P-loop containing nucleoside triphosphate hydrolases"/>
    <property type="match status" value="1"/>
</dbReference>
<dbReference type="Pfam" id="PF00225">
    <property type="entry name" value="Kinesin"/>
    <property type="match status" value="1"/>
</dbReference>
<dbReference type="InterPro" id="IPR001752">
    <property type="entry name" value="Kinesin_motor_dom"/>
</dbReference>
<dbReference type="CDD" id="cd01372">
    <property type="entry name" value="KISc_KIF4"/>
    <property type="match status" value="1"/>
</dbReference>
<feature type="binding site" evidence="17">
    <location>
        <begin position="88"/>
        <end position="95"/>
    </location>
    <ligand>
        <name>ATP</name>
        <dbReference type="ChEBI" id="CHEBI:30616"/>
    </ligand>
</feature>
<evidence type="ECO:0000256" key="10">
    <source>
        <dbReference type="ARBA" id="ARBA00023014"/>
    </source>
</evidence>
<dbReference type="Pfam" id="PF25764">
    <property type="entry name" value="KIF21A_4th"/>
    <property type="match status" value="1"/>
</dbReference>
<keyword evidence="6" id="KW-0479">Metal-binding</keyword>
<dbReference type="InterPro" id="IPR036961">
    <property type="entry name" value="Kinesin_motor_dom_sf"/>
</dbReference>
<comment type="subcellular location">
    <subcellularLocation>
        <location evidence="3">Cytoplasm</location>
        <location evidence="3">Cytoskeleton</location>
    </subcellularLocation>
    <subcellularLocation>
        <location evidence="2">Nucleus</location>
    </subcellularLocation>
</comment>
<accession>A0A6P6D0B0</accession>
<dbReference type="GO" id="GO:0007052">
    <property type="term" value="P:mitotic spindle organization"/>
    <property type="evidence" value="ECO:0007669"/>
    <property type="project" value="TreeGrafter"/>
</dbReference>
<feature type="region of interest" description="Disordered" evidence="19">
    <location>
        <begin position="1057"/>
        <end position="1086"/>
    </location>
</feature>
<evidence type="ECO:0000256" key="8">
    <source>
        <dbReference type="ARBA" id="ARBA00022840"/>
    </source>
</evidence>
<evidence type="ECO:0000256" key="19">
    <source>
        <dbReference type="SAM" id="MobiDB-lite"/>
    </source>
</evidence>
<evidence type="ECO:0000256" key="17">
    <source>
        <dbReference type="PROSITE-ProRule" id="PRU00283"/>
    </source>
</evidence>
<evidence type="ECO:0000256" key="9">
    <source>
        <dbReference type="ARBA" id="ARBA00023004"/>
    </source>
</evidence>
<evidence type="ECO:0000256" key="7">
    <source>
        <dbReference type="ARBA" id="ARBA00022741"/>
    </source>
</evidence>
<dbReference type="GO" id="GO:0051536">
    <property type="term" value="F:iron-sulfur cluster binding"/>
    <property type="evidence" value="ECO:0007669"/>
    <property type="project" value="UniProtKB-KW"/>
</dbReference>
<feature type="compositionally biased region" description="Low complexity" evidence="19">
    <location>
        <begin position="1189"/>
        <end position="1203"/>
    </location>
</feature>
<feature type="coiled-coil region" evidence="18">
    <location>
        <begin position="952"/>
        <end position="1007"/>
    </location>
</feature>
<feature type="region of interest" description="Disordered" evidence="19">
    <location>
        <begin position="1019"/>
        <end position="1045"/>
    </location>
</feature>
<keyword evidence="13 17" id="KW-0505">Motor protein</keyword>
<feature type="compositionally biased region" description="Basic and acidic residues" evidence="19">
    <location>
        <begin position="727"/>
        <end position="746"/>
    </location>
</feature>
<dbReference type="GO" id="GO:0051231">
    <property type="term" value="P:spindle elongation"/>
    <property type="evidence" value="ECO:0007669"/>
    <property type="project" value="TreeGrafter"/>
</dbReference>
<dbReference type="PANTHER" id="PTHR47969">
    <property type="entry name" value="CHROMOSOME-ASSOCIATED KINESIN KIF4A-RELATED"/>
    <property type="match status" value="1"/>
</dbReference>
<dbReference type="Gene3D" id="3.40.850.10">
    <property type="entry name" value="Kinesin motor domain"/>
    <property type="match status" value="1"/>
</dbReference>
<dbReference type="SMART" id="SM01114">
    <property type="entry name" value="CXC"/>
    <property type="match status" value="1"/>
</dbReference>
<dbReference type="GeneID" id="105299642"/>
<evidence type="ECO:0000256" key="2">
    <source>
        <dbReference type="ARBA" id="ARBA00004123"/>
    </source>
</evidence>
<feature type="region of interest" description="Disordered" evidence="19">
    <location>
        <begin position="725"/>
        <end position="751"/>
    </location>
</feature>
<dbReference type="GO" id="GO:0046872">
    <property type="term" value="F:metal ion binding"/>
    <property type="evidence" value="ECO:0007669"/>
    <property type="project" value="UniProtKB-KW"/>
</dbReference>
<dbReference type="GO" id="GO:0005875">
    <property type="term" value="C:microtubule associated complex"/>
    <property type="evidence" value="ECO:0007669"/>
    <property type="project" value="TreeGrafter"/>
</dbReference>
<keyword evidence="11 18" id="KW-0175">Coiled coil</keyword>
<dbReference type="InterPro" id="IPR027417">
    <property type="entry name" value="P-loop_NTPase"/>
</dbReference>
<keyword evidence="5" id="KW-0493">Microtubule</keyword>
<dbReference type="GO" id="GO:0003777">
    <property type="term" value="F:microtubule motor activity"/>
    <property type="evidence" value="ECO:0007669"/>
    <property type="project" value="InterPro"/>
</dbReference>
<dbReference type="GO" id="GO:0003677">
    <property type="term" value="F:DNA binding"/>
    <property type="evidence" value="ECO:0007669"/>
    <property type="project" value="UniProtKB-KW"/>
</dbReference>
<dbReference type="AlphaFoldDB" id="A0A6P6D0B0"/>